<dbReference type="RefSeq" id="WP_147758534.1">
    <property type="nucleotide sequence ID" value="NZ_SAXT01000005.1"/>
</dbReference>
<evidence type="ECO:0000256" key="6">
    <source>
        <dbReference type="ARBA" id="ARBA00022692"/>
    </source>
</evidence>
<evidence type="ECO:0000256" key="9">
    <source>
        <dbReference type="RuleBase" id="RU363032"/>
    </source>
</evidence>
<proteinExistence type="inferred from homology"/>
<evidence type="ECO:0000256" key="4">
    <source>
        <dbReference type="ARBA" id="ARBA00022475"/>
    </source>
</evidence>
<evidence type="ECO:0000259" key="11">
    <source>
        <dbReference type="PROSITE" id="PS50928"/>
    </source>
</evidence>
<comment type="subcellular location">
    <subcellularLocation>
        <location evidence="1 9">Cell membrane</location>
        <topology evidence="1 9">Multi-pass membrane protein</topology>
    </subcellularLocation>
</comment>
<dbReference type="GO" id="GO:0005886">
    <property type="term" value="C:plasma membrane"/>
    <property type="evidence" value="ECO:0007669"/>
    <property type="project" value="UniProtKB-SubCell"/>
</dbReference>
<comment type="caution">
    <text evidence="12">The sequence shown here is derived from an EMBL/GenBank/DDBJ whole genome shotgun (WGS) entry which is preliminary data.</text>
</comment>
<feature type="transmembrane region" description="Helical" evidence="9">
    <location>
        <begin position="82"/>
        <end position="114"/>
    </location>
</feature>
<name>A0A5C8CFX6_9SPIR</name>
<comment type="function">
    <text evidence="10">Part of the binding-protein-dependent transport system for phosphate; probably responsible for the translocation of the substrate across the membrane.</text>
</comment>
<evidence type="ECO:0000256" key="3">
    <source>
        <dbReference type="ARBA" id="ARBA00022448"/>
    </source>
</evidence>
<keyword evidence="5 10" id="KW-0592">Phosphate transport</keyword>
<evidence type="ECO:0000313" key="12">
    <source>
        <dbReference type="EMBL" id="TXJ11593.1"/>
    </source>
</evidence>
<evidence type="ECO:0000256" key="8">
    <source>
        <dbReference type="ARBA" id="ARBA00023136"/>
    </source>
</evidence>
<dbReference type="InterPro" id="IPR035906">
    <property type="entry name" value="MetI-like_sf"/>
</dbReference>
<feature type="transmembrane region" description="Helical" evidence="9">
    <location>
        <begin position="20"/>
        <end position="44"/>
    </location>
</feature>
<dbReference type="Gene3D" id="1.10.3720.10">
    <property type="entry name" value="MetI-like"/>
    <property type="match status" value="1"/>
</dbReference>
<keyword evidence="8 9" id="KW-0472">Membrane</keyword>
<dbReference type="PANTHER" id="PTHR30425:SF1">
    <property type="entry name" value="PHOSPHATE TRANSPORT SYSTEM PERMEASE PROTEIN PSTC"/>
    <property type="match status" value="1"/>
</dbReference>
<dbReference type="PROSITE" id="PS50928">
    <property type="entry name" value="ABC_TM1"/>
    <property type="match status" value="1"/>
</dbReference>
<comment type="caution">
    <text evidence="10">Lacks conserved residue(s) required for the propagation of feature annotation.</text>
</comment>
<dbReference type="Pfam" id="PF00528">
    <property type="entry name" value="BPD_transp_1"/>
    <property type="match status" value="1"/>
</dbReference>
<evidence type="ECO:0000256" key="7">
    <source>
        <dbReference type="ARBA" id="ARBA00022989"/>
    </source>
</evidence>
<sequence length="307" mass="34190">MEYLNFIRNKSLINKSNEVIFSLLIKLFSFVCIILLAFIIFFIIKESVPLFNKVGILNFVLGKVWRPLTFAISNNLNESYGIFNIIIATLYTAFLSTFISLFIGIGFSIFIVFMANKSVRFFIMPIMDLIVAIPSVIYGFIGLVIIVKFFEKLSMPAGESVLAASLLLSFMIVPFIASTVSESMILINKKYKDISLTLGVDKWYMILNLILPSSKNAILVGFILSVSRAMGETMAVMMVIGNSLVFPKLLGKAETIASLIALEIGTAEVKSLHYSALFASGAILMLSLSIINIAIYFLRKYLLKLEN</sequence>
<dbReference type="InterPro" id="IPR051124">
    <property type="entry name" value="Phosphate_Transport_Permease"/>
</dbReference>
<feature type="domain" description="ABC transmembrane type-1" evidence="11">
    <location>
        <begin position="86"/>
        <end position="295"/>
    </location>
</feature>
<reference evidence="12 13" key="1">
    <citation type="journal article" date="1992" name="Lakartidningen">
        <title>[Penicillin V and not amoxicillin is the first choice preparation in acute otitis].</title>
        <authorList>
            <person name="Kamme C."/>
            <person name="Lundgren K."/>
            <person name="Prellner K."/>
        </authorList>
    </citation>
    <scope>NUCLEOTIDE SEQUENCE [LARGE SCALE GENOMIC DNA]</scope>
    <source>
        <strain evidence="12 13">W1</strain>
    </source>
</reference>
<comment type="similarity">
    <text evidence="2 10">Belongs to the binding-protein-dependent transport system permease family. CysTW subfamily.</text>
</comment>
<keyword evidence="6 9" id="KW-0812">Transmembrane</keyword>
<dbReference type="NCBIfam" id="TIGR02138">
    <property type="entry name" value="phosphate_pstC"/>
    <property type="match status" value="1"/>
</dbReference>
<dbReference type="Proteomes" id="UP000325116">
    <property type="component" value="Unassembled WGS sequence"/>
</dbReference>
<keyword evidence="4 10" id="KW-1003">Cell membrane</keyword>
<organism evidence="12 13">
    <name type="scientific">Brachyspira aalborgi</name>
    <dbReference type="NCBI Taxonomy" id="29522"/>
    <lineage>
        <taxon>Bacteria</taxon>
        <taxon>Pseudomonadati</taxon>
        <taxon>Spirochaetota</taxon>
        <taxon>Spirochaetia</taxon>
        <taxon>Brachyspirales</taxon>
        <taxon>Brachyspiraceae</taxon>
        <taxon>Brachyspira</taxon>
    </lineage>
</organism>
<accession>A0A5C8CFX6</accession>
<feature type="transmembrane region" description="Helical" evidence="9">
    <location>
        <begin position="126"/>
        <end position="150"/>
    </location>
</feature>
<evidence type="ECO:0000256" key="2">
    <source>
        <dbReference type="ARBA" id="ARBA00007069"/>
    </source>
</evidence>
<dbReference type="InterPro" id="IPR011864">
    <property type="entry name" value="Phosphate_PstC"/>
</dbReference>
<dbReference type="GO" id="GO:0005315">
    <property type="term" value="F:phosphate transmembrane transporter activity"/>
    <property type="evidence" value="ECO:0007669"/>
    <property type="project" value="InterPro"/>
</dbReference>
<dbReference type="EMBL" id="SAXT01000005">
    <property type="protein sequence ID" value="TXJ11593.1"/>
    <property type="molecule type" value="Genomic_DNA"/>
</dbReference>
<gene>
    <name evidence="12" type="primary">pstC</name>
    <name evidence="12" type="ORF">EPJ80_07690</name>
</gene>
<dbReference type="SUPFAM" id="SSF161098">
    <property type="entry name" value="MetI-like"/>
    <property type="match status" value="1"/>
</dbReference>
<dbReference type="GO" id="GO:0006817">
    <property type="term" value="P:phosphate ion transport"/>
    <property type="evidence" value="ECO:0007669"/>
    <property type="project" value="UniProtKB-KW"/>
</dbReference>
<keyword evidence="3 9" id="KW-0813">Transport</keyword>
<dbReference type="AlphaFoldDB" id="A0A5C8CFX6"/>
<evidence type="ECO:0000256" key="5">
    <source>
        <dbReference type="ARBA" id="ARBA00022592"/>
    </source>
</evidence>
<protein>
    <recommendedName>
        <fullName evidence="10">Phosphate transport system permease protein</fullName>
    </recommendedName>
</protein>
<dbReference type="InterPro" id="IPR000515">
    <property type="entry name" value="MetI-like"/>
</dbReference>
<feature type="transmembrane region" description="Helical" evidence="9">
    <location>
        <begin position="162"/>
        <end position="187"/>
    </location>
</feature>
<dbReference type="PANTHER" id="PTHR30425">
    <property type="entry name" value="PHOSPHATE TRANSPORT SYSTEM PERMEASE PROTEIN PST"/>
    <property type="match status" value="1"/>
</dbReference>
<keyword evidence="7 9" id="KW-1133">Transmembrane helix</keyword>
<evidence type="ECO:0000313" key="13">
    <source>
        <dbReference type="Proteomes" id="UP000325116"/>
    </source>
</evidence>
<evidence type="ECO:0000256" key="1">
    <source>
        <dbReference type="ARBA" id="ARBA00004651"/>
    </source>
</evidence>
<dbReference type="CDD" id="cd06261">
    <property type="entry name" value="TM_PBP2"/>
    <property type="match status" value="1"/>
</dbReference>
<evidence type="ECO:0000256" key="10">
    <source>
        <dbReference type="RuleBase" id="RU363054"/>
    </source>
</evidence>
<feature type="transmembrane region" description="Helical" evidence="9">
    <location>
        <begin position="276"/>
        <end position="298"/>
    </location>
</feature>